<dbReference type="InterPro" id="IPR032807">
    <property type="entry name" value="GNVR"/>
</dbReference>
<evidence type="ECO:0000259" key="8">
    <source>
        <dbReference type="Pfam" id="PF13807"/>
    </source>
</evidence>
<dbReference type="PANTHER" id="PTHR32309:SF13">
    <property type="entry name" value="FERRIC ENTEROBACTIN TRANSPORT PROTEIN FEPE"/>
    <property type="match status" value="1"/>
</dbReference>
<accession>A0A971M680</accession>
<feature type="domain" description="Polysaccharide chain length determinant N-terminal" evidence="7">
    <location>
        <begin position="11"/>
        <end position="110"/>
    </location>
</feature>
<feature type="domain" description="Tyrosine-protein kinase G-rich" evidence="8">
    <location>
        <begin position="300"/>
        <end position="371"/>
    </location>
</feature>
<evidence type="ECO:0000256" key="3">
    <source>
        <dbReference type="ARBA" id="ARBA00022692"/>
    </source>
</evidence>
<dbReference type="EMBL" id="JAAYEE010000206">
    <property type="protein sequence ID" value="NLW36039.1"/>
    <property type="molecule type" value="Genomic_DNA"/>
</dbReference>
<dbReference type="AlphaFoldDB" id="A0A971M680"/>
<evidence type="ECO:0000256" key="1">
    <source>
        <dbReference type="ARBA" id="ARBA00004651"/>
    </source>
</evidence>
<dbReference type="Pfam" id="PF13807">
    <property type="entry name" value="GNVR"/>
    <property type="match status" value="1"/>
</dbReference>
<sequence>MEEERAEVRDDEINLLDCLIVLAKHKKLIFSITVGAAIVAAIVSLLMTPIYKAETKILPPAQGGSGMAAQLLSQLGGIGAAAGGSLGVKTPNDLYVGLIKSRTVLDRIIDRFDLMRLYKTRYRDGVRNALGGGVLNVKDDKKSGIITIAVEDRDPKRAADMANAFVEELQRLNTGLAITEASQRRLFFEEQLKAAKVSLGQAEEGLKSFQEQTGAFNIESQAKAVIEGIGALRAQVAAKEVELKVMKTYSTPQNPDVRKVEQTLEGLKTELAKLEGRGGKGHDPLMPTGRMAQVGTDYARQLRDVKFNEVLYGLLLQQYEAAKLDEAKDATIIQVVDKAVPPERRTKPKRTMMVMLSGIVAFFLSVFGAFLVEYYERSNSNPEDRERIDALKRHLLTFKRTP</sequence>
<keyword evidence="2" id="KW-1003">Cell membrane</keyword>
<evidence type="ECO:0000256" key="6">
    <source>
        <dbReference type="SAM" id="Phobius"/>
    </source>
</evidence>
<evidence type="ECO:0000256" key="2">
    <source>
        <dbReference type="ARBA" id="ARBA00022475"/>
    </source>
</evidence>
<organism evidence="9 10">
    <name type="scientific">Syntrophorhabdus aromaticivorans</name>
    <dbReference type="NCBI Taxonomy" id="328301"/>
    <lineage>
        <taxon>Bacteria</taxon>
        <taxon>Pseudomonadati</taxon>
        <taxon>Thermodesulfobacteriota</taxon>
        <taxon>Syntrophorhabdia</taxon>
        <taxon>Syntrophorhabdales</taxon>
        <taxon>Syntrophorhabdaceae</taxon>
        <taxon>Syntrophorhabdus</taxon>
    </lineage>
</organism>
<comment type="subcellular location">
    <subcellularLocation>
        <location evidence="1">Cell membrane</location>
        <topology evidence="1">Multi-pass membrane protein</topology>
    </subcellularLocation>
</comment>
<gene>
    <name evidence="9" type="ORF">GXY80_11250</name>
</gene>
<keyword evidence="3 6" id="KW-0812">Transmembrane</keyword>
<dbReference type="GO" id="GO:0005886">
    <property type="term" value="C:plasma membrane"/>
    <property type="evidence" value="ECO:0007669"/>
    <property type="project" value="UniProtKB-SubCell"/>
</dbReference>
<keyword evidence="5 6" id="KW-0472">Membrane</keyword>
<dbReference type="Proteomes" id="UP000777265">
    <property type="component" value="Unassembled WGS sequence"/>
</dbReference>
<evidence type="ECO:0000256" key="4">
    <source>
        <dbReference type="ARBA" id="ARBA00022989"/>
    </source>
</evidence>
<evidence type="ECO:0008006" key="11">
    <source>
        <dbReference type="Google" id="ProtNLM"/>
    </source>
</evidence>
<reference evidence="9" key="1">
    <citation type="journal article" date="2020" name="Biotechnol. Biofuels">
        <title>New insights from the biogas microbiome by comprehensive genome-resolved metagenomics of nearly 1600 species originating from multiple anaerobic digesters.</title>
        <authorList>
            <person name="Campanaro S."/>
            <person name="Treu L."/>
            <person name="Rodriguez-R L.M."/>
            <person name="Kovalovszki A."/>
            <person name="Ziels R.M."/>
            <person name="Maus I."/>
            <person name="Zhu X."/>
            <person name="Kougias P.G."/>
            <person name="Basile A."/>
            <person name="Luo G."/>
            <person name="Schluter A."/>
            <person name="Konstantinidis K.T."/>
            <person name="Angelidaki I."/>
        </authorList>
    </citation>
    <scope>NUCLEOTIDE SEQUENCE</scope>
    <source>
        <strain evidence="9">AS06rmzACSIP_7</strain>
    </source>
</reference>
<proteinExistence type="predicted"/>
<evidence type="ECO:0000256" key="5">
    <source>
        <dbReference type="ARBA" id="ARBA00023136"/>
    </source>
</evidence>
<keyword evidence="4 6" id="KW-1133">Transmembrane helix</keyword>
<evidence type="ECO:0000313" key="9">
    <source>
        <dbReference type="EMBL" id="NLW36039.1"/>
    </source>
</evidence>
<dbReference type="Pfam" id="PF02706">
    <property type="entry name" value="Wzz"/>
    <property type="match status" value="1"/>
</dbReference>
<dbReference type="InterPro" id="IPR050445">
    <property type="entry name" value="Bact_polysacc_biosynth/exp"/>
</dbReference>
<feature type="transmembrane region" description="Helical" evidence="6">
    <location>
        <begin position="28"/>
        <end position="47"/>
    </location>
</feature>
<evidence type="ECO:0000259" key="7">
    <source>
        <dbReference type="Pfam" id="PF02706"/>
    </source>
</evidence>
<dbReference type="GO" id="GO:0004713">
    <property type="term" value="F:protein tyrosine kinase activity"/>
    <property type="evidence" value="ECO:0007669"/>
    <property type="project" value="TreeGrafter"/>
</dbReference>
<feature type="transmembrane region" description="Helical" evidence="6">
    <location>
        <begin position="353"/>
        <end position="372"/>
    </location>
</feature>
<evidence type="ECO:0000313" key="10">
    <source>
        <dbReference type="Proteomes" id="UP000777265"/>
    </source>
</evidence>
<protein>
    <recommendedName>
        <fullName evidence="11">Lipopolysaccharide biosynthesis protein</fullName>
    </recommendedName>
</protein>
<reference evidence="9" key="2">
    <citation type="submission" date="2020-01" db="EMBL/GenBank/DDBJ databases">
        <authorList>
            <person name="Campanaro S."/>
        </authorList>
    </citation>
    <scope>NUCLEOTIDE SEQUENCE</scope>
    <source>
        <strain evidence="9">AS06rmzACSIP_7</strain>
    </source>
</reference>
<comment type="caution">
    <text evidence="9">The sequence shown here is derived from an EMBL/GenBank/DDBJ whole genome shotgun (WGS) entry which is preliminary data.</text>
</comment>
<dbReference type="InterPro" id="IPR003856">
    <property type="entry name" value="LPS_length_determ_N"/>
</dbReference>
<name>A0A971M680_9BACT</name>
<dbReference type="PANTHER" id="PTHR32309">
    <property type="entry name" value="TYROSINE-PROTEIN KINASE"/>
    <property type="match status" value="1"/>
</dbReference>